<organism evidence="3 4">
    <name type="scientific">Roseibacillus persicicus</name>
    <dbReference type="NCBI Taxonomy" id="454148"/>
    <lineage>
        <taxon>Bacteria</taxon>
        <taxon>Pseudomonadati</taxon>
        <taxon>Verrucomicrobiota</taxon>
        <taxon>Verrucomicrobiia</taxon>
        <taxon>Verrucomicrobiales</taxon>
        <taxon>Verrucomicrobiaceae</taxon>
        <taxon>Roseibacillus</taxon>
    </lineage>
</organism>
<dbReference type="EMBL" id="BMXI01000001">
    <property type="protein sequence ID" value="GHC42475.1"/>
    <property type="molecule type" value="Genomic_DNA"/>
</dbReference>
<evidence type="ECO:0000259" key="2">
    <source>
        <dbReference type="Pfam" id="PF11160"/>
    </source>
</evidence>
<evidence type="ECO:0000313" key="3">
    <source>
        <dbReference type="EMBL" id="GHC42475.1"/>
    </source>
</evidence>
<feature type="domain" description="Hypervirulence associated protein TUDOR" evidence="2">
    <location>
        <begin position="10"/>
        <end position="69"/>
    </location>
</feature>
<comment type="caution">
    <text evidence="3">The sequence shown here is derived from an EMBL/GenBank/DDBJ whole genome shotgun (WGS) entry which is preliminary data.</text>
</comment>
<dbReference type="Pfam" id="PF11160">
    <property type="entry name" value="Hva1_TUDOR"/>
    <property type="match status" value="1"/>
</dbReference>
<gene>
    <name evidence="3" type="ORF">GCM10007100_04370</name>
</gene>
<feature type="region of interest" description="Disordered" evidence="1">
    <location>
        <begin position="37"/>
        <end position="59"/>
    </location>
</feature>
<keyword evidence="4" id="KW-1185">Reference proteome</keyword>
<evidence type="ECO:0000313" key="4">
    <source>
        <dbReference type="Proteomes" id="UP000644507"/>
    </source>
</evidence>
<dbReference type="AlphaFoldDB" id="A0A918TEH0"/>
<reference evidence="3" key="1">
    <citation type="journal article" date="2014" name="Int. J. Syst. Evol. Microbiol.">
        <title>Complete genome sequence of Corynebacterium casei LMG S-19264T (=DSM 44701T), isolated from a smear-ripened cheese.</title>
        <authorList>
            <consortium name="US DOE Joint Genome Institute (JGI-PGF)"/>
            <person name="Walter F."/>
            <person name="Albersmeier A."/>
            <person name="Kalinowski J."/>
            <person name="Ruckert C."/>
        </authorList>
    </citation>
    <scope>NUCLEOTIDE SEQUENCE</scope>
    <source>
        <strain evidence="3">KCTC 12988</strain>
    </source>
</reference>
<evidence type="ECO:0000256" key="1">
    <source>
        <dbReference type="SAM" id="MobiDB-lite"/>
    </source>
</evidence>
<accession>A0A918TEH0</accession>
<proteinExistence type="predicted"/>
<protein>
    <recommendedName>
        <fullName evidence="2">Hypervirulence associated protein TUDOR domain-containing protein</fullName>
    </recommendedName>
</protein>
<name>A0A918TEH0_9BACT</name>
<dbReference type="Proteomes" id="UP000644507">
    <property type="component" value="Unassembled WGS sequence"/>
</dbReference>
<sequence length="73" mass="8319">MEKSYQTNTEVEWDWGNGTATGKVRRVFREEVTRTLDGSEVTRQGSDDDPAYLLEQDDGSEVLKLHSELRKAS</sequence>
<reference evidence="3" key="2">
    <citation type="submission" date="2020-09" db="EMBL/GenBank/DDBJ databases">
        <authorList>
            <person name="Sun Q."/>
            <person name="Kim S."/>
        </authorList>
    </citation>
    <scope>NUCLEOTIDE SEQUENCE</scope>
    <source>
        <strain evidence="3">KCTC 12988</strain>
    </source>
</reference>
<dbReference type="InterPro" id="IPR021331">
    <property type="entry name" value="Hva1_TUDOR"/>
</dbReference>
<dbReference type="RefSeq" id="WP_189566911.1">
    <property type="nucleotide sequence ID" value="NZ_BMXI01000001.1"/>
</dbReference>
<feature type="compositionally biased region" description="Acidic residues" evidence="1">
    <location>
        <begin position="47"/>
        <end position="59"/>
    </location>
</feature>